<accession>A0A1S2LCU6</accession>
<name>A0A1S2LCU6_9BACI</name>
<dbReference type="RefSeq" id="WP_071314564.1">
    <property type="nucleotide sequence ID" value="NZ_MLQQ01000045.1"/>
</dbReference>
<dbReference type="Proteomes" id="UP000180098">
    <property type="component" value="Unassembled WGS sequence"/>
</dbReference>
<dbReference type="AlphaFoldDB" id="A0A1S2LCU6"/>
<evidence type="ECO:0000313" key="1">
    <source>
        <dbReference type="EMBL" id="OIJ09355.1"/>
    </source>
</evidence>
<dbReference type="EMBL" id="MLQQ01000045">
    <property type="protein sequence ID" value="OIJ09355.1"/>
    <property type="molecule type" value="Genomic_DNA"/>
</dbReference>
<protein>
    <submittedName>
        <fullName evidence="1">Uncharacterized protein</fullName>
    </submittedName>
</protein>
<organism evidence="1 2">
    <name type="scientific">Anaerobacillus arseniciselenatis</name>
    <dbReference type="NCBI Taxonomy" id="85682"/>
    <lineage>
        <taxon>Bacteria</taxon>
        <taxon>Bacillati</taxon>
        <taxon>Bacillota</taxon>
        <taxon>Bacilli</taxon>
        <taxon>Bacillales</taxon>
        <taxon>Bacillaceae</taxon>
        <taxon>Anaerobacillus</taxon>
    </lineage>
</organism>
<gene>
    <name evidence="1" type="ORF">BKP35_16960</name>
</gene>
<reference evidence="1 2" key="1">
    <citation type="submission" date="2016-10" db="EMBL/GenBank/DDBJ databases">
        <title>Draft genome sequences of four alkaliphilic bacteria belonging to the Anaerobacillus genus.</title>
        <authorList>
            <person name="Bassil N.M."/>
            <person name="Lloyd J.R."/>
        </authorList>
    </citation>
    <scope>NUCLEOTIDE SEQUENCE [LARGE SCALE GENOMIC DNA]</scope>
    <source>
        <strain evidence="1 2">DSM 15340</strain>
    </source>
</reference>
<evidence type="ECO:0000313" key="2">
    <source>
        <dbReference type="Proteomes" id="UP000180098"/>
    </source>
</evidence>
<sequence length="65" mass="7266">MVNVNFYEKEELILSQLLKNVPEEGAGVKIKGRKGKIIGVERTGRNSVNVQVELIAKNAEDSKKR</sequence>
<proteinExistence type="predicted"/>
<keyword evidence="2" id="KW-1185">Reference proteome</keyword>
<comment type="caution">
    <text evidence="1">The sequence shown here is derived from an EMBL/GenBank/DDBJ whole genome shotgun (WGS) entry which is preliminary data.</text>
</comment>